<evidence type="ECO:0000313" key="3">
    <source>
        <dbReference type="EMBL" id="GAA3590876.1"/>
    </source>
</evidence>
<dbReference type="CDD" id="cd07043">
    <property type="entry name" value="STAS_anti-anti-sigma_factors"/>
    <property type="match status" value="1"/>
</dbReference>
<keyword evidence="4" id="KW-1185">Reference proteome</keyword>
<protein>
    <recommendedName>
        <fullName evidence="2">STAS domain-containing protein</fullName>
    </recommendedName>
</protein>
<proteinExistence type="predicted"/>
<evidence type="ECO:0000259" key="2">
    <source>
        <dbReference type="PROSITE" id="PS50801"/>
    </source>
</evidence>
<dbReference type="PROSITE" id="PS50801">
    <property type="entry name" value="STAS"/>
    <property type="match status" value="1"/>
</dbReference>
<dbReference type="InterPro" id="IPR002645">
    <property type="entry name" value="STAS_dom"/>
</dbReference>
<dbReference type="PANTHER" id="PTHR33495">
    <property type="entry name" value="ANTI-SIGMA FACTOR ANTAGONIST TM_1081-RELATED-RELATED"/>
    <property type="match status" value="1"/>
</dbReference>
<accession>A0ABP6YU72</accession>
<dbReference type="EMBL" id="BAABDQ010000026">
    <property type="protein sequence ID" value="GAA3590876.1"/>
    <property type="molecule type" value="Genomic_DNA"/>
</dbReference>
<evidence type="ECO:0000313" key="4">
    <source>
        <dbReference type="Proteomes" id="UP001500630"/>
    </source>
</evidence>
<organism evidence="3 4">
    <name type="scientific">Nonomuraea rosea</name>
    <dbReference type="NCBI Taxonomy" id="638574"/>
    <lineage>
        <taxon>Bacteria</taxon>
        <taxon>Bacillati</taxon>
        <taxon>Actinomycetota</taxon>
        <taxon>Actinomycetes</taxon>
        <taxon>Streptosporangiales</taxon>
        <taxon>Streptosporangiaceae</taxon>
        <taxon>Nonomuraea</taxon>
    </lineage>
</organism>
<dbReference type="InterPro" id="IPR036513">
    <property type="entry name" value="STAS_dom_sf"/>
</dbReference>
<evidence type="ECO:0000256" key="1">
    <source>
        <dbReference type="SAM" id="MobiDB-lite"/>
    </source>
</evidence>
<dbReference type="Pfam" id="PF01740">
    <property type="entry name" value="STAS"/>
    <property type="match status" value="1"/>
</dbReference>
<feature type="region of interest" description="Disordered" evidence="1">
    <location>
        <begin position="1"/>
        <end position="22"/>
    </location>
</feature>
<sequence>MASASPARHPHTVLNWADRQKNEESLASTREISGEVAEEKAVGMHKVFPDYRRSWAAMVLQGEFDRSTVADLRQEVRLLLDDYGPMLIMDVSRLDSLDSGGVDTLTGLTQELRAKGGRLALAGARGHVLHALHASRLTSIIPLYLSVADAVISLDRGETTGASEGVPDG</sequence>
<dbReference type="PANTHER" id="PTHR33495:SF2">
    <property type="entry name" value="ANTI-SIGMA FACTOR ANTAGONIST TM_1081-RELATED"/>
    <property type="match status" value="1"/>
</dbReference>
<dbReference type="Gene3D" id="3.30.750.24">
    <property type="entry name" value="STAS domain"/>
    <property type="match status" value="1"/>
</dbReference>
<dbReference type="Proteomes" id="UP001500630">
    <property type="component" value="Unassembled WGS sequence"/>
</dbReference>
<name>A0ABP6YU72_9ACTN</name>
<reference evidence="4" key="1">
    <citation type="journal article" date="2019" name="Int. J. Syst. Evol. Microbiol.">
        <title>The Global Catalogue of Microorganisms (GCM) 10K type strain sequencing project: providing services to taxonomists for standard genome sequencing and annotation.</title>
        <authorList>
            <consortium name="The Broad Institute Genomics Platform"/>
            <consortium name="The Broad Institute Genome Sequencing Center for Infectious Disease"/>
            <person name="Wu L."/>
            <person name="Ma J."/>
        </authorList>
    </citation>
    <scope>NUCLEOTIDE SEQUENCE [LARGE SCALE GENOMIC DNA]</scope>
    <source>
        <strain evidence="4">JCM 17326</strain>
    </source>
</reference>
<dbReference type="SUPFAM" id="SSF52091">
    <property type="entry name" value="SpoIIaa-like"/>
    <property type="match status" value="1"/>
</dbReference>
<gene>
    <name evidence="3" type="ORF">GCM10022419_087020</name>
</gene>
<comment type="caution">
    <text evidence="3">The sequence shown here is derived from an EMBL/GenBank/DDBJ whole genome shotgun (WGS) entry which is preliminary data.</text>
</comment>
<feature type="domain" description="STAS" evidence="2">
    <location>
        <begin position="60"/>
        <end position="154"/>
    </location>
</feature>